<evidence type="ECO:0000313" key="3">
    <source>
        <dbReference type="WBParaSite" id="SBAD_0001066201-mRNA-1"/>
    </source>
</evidence>
<dbReference type="WBParaSite" id="SBAD_0001066201-mRNA-1">
    <property type="protein sequence ID" value="SBAD_0001066201-mRNA-1"/>
    <property type="gene ID" value="SBAD_0001066201"/>
</dbReference>
<reference evidence="3" key="1">
    <citation type="submission" date="2016-06" db="UniProtKB">
        <authorList>
            <consortium name="WormBaseParasite"/>
        </authorList>
    </citation>
    <scope>IDENTIFICATION</scope>
</reference>
<protein>
    <submittedName>
        <fullName evidence="3">Endo/exonuclease/phosphatase domain-containing protein</fullName>
    </submittedName>
</protein>
<evidence type="ECO:0000313" key="1">
    <source>
        <dbReference type="EMBL" id="VDP30631.1"/>
    </source>
</evidence>
<organism evidence="3">
    <name type="scientific">Soboliphyme baturini</name>
    <dbReference type="NCBI Taxonomy" id="241478"/>
    <lineage>
        <taxon>Eukaryota</taxon>
        <taxon>Metazoa</taxon>
        <taxon>Ecdysozoa</taxon>
        <taxon>Nematoda</taxon>
        <taxon>Enoplea</taxon>
        <taxon>Dorylaimia</taxon>
        <taxon>Dioctophymatida</taxon>
        <taxon>Dioctophymatoidea</taxon>
        <taxon>Soboliphymatidae</taxon>
        <taxon>Soboliphyme</taxon>
    </lineage>
</organism>
<dbReference type="EMBL" id="UZAM01013884">
    <property type="protein sequence ID" value="VDP30631.1"/>
    <property type="molecule type" value="Genomic_DNA"/>
</dbReference>
<keyword evidence="2" id="KW-1185">Reference proteome</keyword>
<sequence>MASRQKLFWPHAALLHYKRARNCTRSSKTAFFKGEIHTSLTSDNSFGSKNGRKAEEALKEEEGRRTTVRFRTNDICKGSYNDLYSSKDCDINPIYVDVIEELPTGVATDIKLFEGQCRIKIKKEYAKETSSLLRERLIHQLFADDVIIFTKDPAKFQTKVLQLQKESYRIGLEMNIFKMKSLHNQMLKIVRAHARTSTADEEEVEEFYKESEPVLVPKPTYMFVMGDINAKVGRGRSGKNFFETKHPYNDNTWFEKKTNRKWRWIEPGSVSKNETVFDKAPVLSFSIGSIHRLERARLMFEISTEIEVWKAAAMTRN</sequence>
<gene>
    <name evidence="1" type="ORF">SBAD_LOCUS10298</name>
</gene>
<proteinExistence type="predicted"/>
<name>A0A183J350_9BILA</name>
<dbReference type="Proteomes" id="UP000270296">
    <property type="component" value="Unassembled WGS sequence"/>
</dbReference>
<accession>A0A183J350</accession>
<dbReference type="AlphaFoldDB" id="A0A183J350"/>
<evidence type="ECO:0000313" key="2">
    <source>
        <dbReference type="Proteomes" id="UP000270296"/>
    </source>
</evidence>
<reference evidence="1 2" key="2">
    <citation type="submission" date="2018-11" db="EMBL/GenBank/DDBJ databases">
        <authorList>
            <consortium name="Pathogen Informatics"/>
        </authorList>
    </citation>
    <scope>NUCLEOTIDE SEQUENCE [LARGE SCALE GENOMIC DNA]</scope>
</reference>
<dbReference type="OrthoDB" id="407509at2759"/>